<dbReference type="EMBL" id="PDNZ01000003">
    <property type="protein sequence ID" value="PWW82260.1"/>
    <property type="molecule type" value="Genomic_DNA"/>
</dbReference>
<gene>
    <name evidence="5" type="primary">modA</name>
    <name evidence="5" type="ORF">CR164_04410</name>
</gene>
<evidence type="ECO:0000313" key="6">
    <source>
        <dbReference type="Proteomes" id="UP000246278"/>
    </source>
</evidence>
<sequence length="267" mass="28842">MEKKNGFMLFTLLLAFVLMLSCAGEERKKVKQDVLHIAAAANLSYVIPELVDVFEREYGEGAGMDIRVTKASSGSLTAQIRNSAPFDLFLAADTGYPRALYRDSLTVGEPVVYAAGIPVMVYRPEVEGDVGVACLTDPSVEKIAVAQPDLAPYGKAAIEILSGSGVLQQVEGKLVYGISITQTFQHVITAADAGFIAASLLHGEGGRELKKAGMEWIEFPLDAYDPEGLQQAMVLLDPSNATAVAFFKFMQGEKAEEILKKNGYRIE</sequence>
<dbReference type="InterPro" id="IPR044084">
    <property type="entry name" value="AvModA-like_subst-bd"/>
</dbReference>
<dbReference type="GO" id="GO:0046872">
    <property type="term" value="F:metal ion binding"/>
    <property type="evidence" value="ECO:0007669"/>
    <property type="project" value="UniProtKB-KW"/>
</dbReference>
<keyword evidence="4" id="KW-0500">Molybdenum</keyword>
<dbReference type="AlphaFoldDB" id="A0A317T7I7"/>
<evidence type="ECO:0000256" key="2">
    <source>
        <dbReference type="ARBA" id="ARBA00022723"/>
    </source>
</evidence>
<dbReference type="SUPFAM" id="SSF53850">
    <property type="entry name" value="Periplasmic binding protein-like II"/>
    <property type="match status" value="1"/>
</dbReference>
<dbReference type="PIRSF" id="PIRSF004846">
    <property type="entry name" value="ModA"/>
    <property type="match status" value="1"/>
</dbReference>
<accession>A0A317T7I7</accession>
<dbReference type="OrthoDB" id="9785015at2"/>
<comment type="similarity">
    <text evidence="1">Belongs to the bacterial solute-binding protein ModA family.</text>
</comment>
<dbReference type="Gene3D" id="3.40.190.10">
    <property type="entry name" value="Periplasmic binding protein-like II"/>
    <property type="match status" value="2"/>
</dbReference>
<dbReference type="CDD" id="cd13539">
    <property type="entry name" value="PBP2_AvModA"/>
    <property type="match status" value="1"/>
</dbReference>
<dbReference type="Proteomes" id="UP000246278">
    <property type="component" value="Unassembled WGS sequence"/>
</dbReference>
<proteinExistence type="inferred from homology"/>
<dbReference type="NCBIfam" id="TIGR01256">
    <property type="entry name" value="modA"/>
    <property type="match status" value="1"/>
</dbReference>
<evidence type="ECO:0000256" key="3">
    <source>
        <dbReference type="ARBA" id="ARBA00022729"/>
    </source>
</evidence>
<evidence type="ECO:0000256" key="4">
    <source>
        <dbReference type="PIRSR" id="PIRSR004846-1"/>
    </source>
</evidence>
<dbReference type="Pfam" id="PF13531">
    <property type="entry name" value="SBP_bac_11"/>
    <property type="match status" value="1"/>
</dbReference>
<dbReference type="PANTHER" id="PTHR30632">
    <property type="entry name" value="MOLYBDATE-BINDING PERIPLASMIC PROTEIN"/>
    <property type="match status" value="1"/>
</dbReference>
<dbReference type="InterPro" id="IPR005950">
    <property type="entry name" value="ModA"/>
</dbReference>
<comment type="caution">
    <text evidence="5">The sequence shown here is derived from an EMBL/GenBank/DDBJ whole genome shotgun (WGS) entry which is preliminary data.</text>
</comment>
<keyword evidence="2 4" id="KW-0479">Metal-binding</keyword>
<feature type="binding site" evidence="4">
    <location>
        <position position="73"/>
    </location>
    <ligand>
        <name>molybdate</name>
        <dbReference type="ChEBI" id="CHEBI:36264"/>
    </ligand>
</feature>
<dbReference type="RefSeq" id="WP_110022734.1">
    <property type="nucleotide sequence ID" value="NZ_PDNZ01000003.1"/>
</dbReference>
<dbReference type="PANTHER" id="PTHR30632:SF14">
    <property type="entry name" value="TUNGSTATE_MOLYBDATE_CHROMATE-BINDING PROTEIN MODA"/>
    <property type="match status" value="1"/>
</dbReference>
<organism evidence="5 6">
    <name type="scientific">Prosthecochloris marina</name>
    <dbReference type="NCBI Taxonomy" id="2017681"/>
    <lineage>
        <taxon>Bacteria</taxon>
        <taxon>Pseudomonadati</taxon>
        <taxon>Chlorobiota</taxon>
        <taxon>Chlorobiia</taxon>
        <taxon>Chlorobiales</taxon>
        <taxon>Chlorobiaceae</taxon>
        <taxon>Prosthecochloris</taxon>
    </lineage>
</organism>
<evidence type="ECO:0000313" key="5">
    <source>
        <dbReference type="EMBL" id="PWW82260.1"/>
    </source>
</evidence>
<feature type="binding site" evidence="4">
    <location>
        <position position="180"/>
    </location>
    <ligand>
        <name>molybdate</name>
        <dbReference type="ChEBI" id="CHEBI:36264"/>
    </ligand>
</feature>
<protein>
    <submittedName>
        <fullName evidence="5">Molybdate ABC transporter substrate-binding protein</fullName>
    </submittedName>
</protein>
<reference evidence="6" key="1">
    <citation type="submission" date="2017-10" db="EMBL/GenBank/DDBJ databases">
        <authorList>
            <person name="Gaisin V.A."/>
            <person name="Rysina M.S."/>
            <person name="Grouzdev D.S."/>
        </authorList>
    </citation>
    <scope>NUCLEOTIDE SEQUENCE [LARGE SCALE GENOMIC DNA]</scope>
    <source>
        <strain evidence="6">V1</strain>
    </source>
</reference>
<dbReference type="PROSITE" id="PS51257">
    <property type="entry name" value="PROKAR_LIPOPROTEIN"/>
    <property type="match status" value="1"/>
</dbReference>
<evidence type="ECO:0000256" key="1">
    <source>
        <dbReference type="ARBA" id="ARBA00009175"/>
    </source>
</evidence>
<keyword evidence="6" id="KW-1185">Reference proteome</keyword>
<dbReference type="InterPro" id="IPR050682">
    <property type="entry name" value="ModA/WtpA"/>
</dbReference>
<name>A0A317T7I7_9CHLB</name>
<keyword evidence="3" id="KW-0732">Signal</keyword>
<dbReference type="GO" id="GO:0015689">
    <property type="term" value="P:molybdate ion transport"/>
    <property type="evidence" value="ECO:0007669"/>
    <property type="project" value="InterPro"/>
</dbReference>
<dbReference type="GO" id="GO:0030973">
    <property type="term" value="F:molybdate ion binding"/>
    <property type="evidence" value="ECO:0007669"/>
    <property type="project" value="InterPro"/>
</dbReference>